<gene>
    <name evidence="1" type="ORF">JCM21738_2383</name>
</gene>
<keyword evidence="2" id="KW-1185">Reference proteome</keyword>
<evidence type="ECO:0000313" key="1">
    <source>
        <dbReference type="EMBL" id="GAE45564.1"/>
    </source>
</evidence>
<proteinExistence type="predicted"/>
<comment type="caution">
    <text evidence="1">The sequence shown here is derived from an EMBL/GenBank/DDBJ whole genome shotgun (WGS) entry which is preliminary data.</text>
</comment>
<evidence type="ECO:0000313" key="2">
    <source>
        <dbReference type="Proteomes" id="UP000018949"/>
    </source>
</evidence>
<name>W4RPN6_9BACI</name>
<organism evidence="1 2">
    <name type="scientific">Mesobacillus boroniphilus JCM 21738</name>
    <dbReference type="NCBI Taxonomy" id="1294265"/>
    <lineage>
        <taxon>Bacteria</taxon>
        <taxon>Bacillati</taxon>
        <taxon>Bacillota</taxon>
        <taxon>Bacilli</taxon>
        <taxon>Bacillales</taxon>
        <taxon>Bacillaceae</taxon>
        <taxon>Mesobacillus</taxon>
    </lineage>
</organism>
<dbReference type="Proteomes" id="UP000018949">
    <property type="component" value="Unassembled WGS sequence"/>
</dbReference>
<sequence length="50" mass="5834">MLVSYFYYEKKKIQNPKSFNPDRMKLPNDKESGLSPLSFFTIGSTHAYLT</sequence>
<protein>
    <submittedName>
        <fullName evidence="1">Uncharacterized protein</fullName>
    </submittedName>
</protein>
<dbReference type="EMBL" id="BAUW01000024">
    <property type="protein sequence ID" value="GAE45564.1"/>
    <property type="molecule type" value="Genomic_DNA"/>
</dbReference>
<reference evidence="1 2" key="1">
    <citation type="submission" date="2013-12" db="EMBL/GenBank/DDBJ databases">
        <title>NBRP : Genome information of microbial organism related human and environment.</title>
        <authorList>
            <person name="Hattori M."/>
            <person name="Oshima K."/>
            <person name="Inaba H."/>
            <person name="Suda W."/>
            <person name="Sakamoto M."/>
            <person name="Iino T."/>
            <person name="Kitahara M."/>
            <person name="Oshida Y."/>
            <person name="Iida T."/>
            <person name="Kudo T."/>
            <person name="Itoh T."/>
            <person name="Ahmed I."/>
            <person name="Ohkuma M."/>
        </authorList>
    </citation>
    <scope>NUCLEOTIDE SEQUENCE [LARGE SCALE GENOMIC DNA]</scope>
    <source>
        <strain evidence="1 2">JCM 21738</strain>
    </source>
</reference>
<accession>W4RPN6</accession>
<dbReference type="AlphaFoldDB" id="W4RPN6"/>